<dbReference type="PANTHER" id="PTHR43127">
    <property type="entry name" value="DEVELOPMENTALLY-REGULATED GTP-BINDING PROTEIN 2"/>
    <property type="match status" value="1"/>
</dbReference>
<keyword evidence="2" id="KW-0472">Membrane</keyword>
<keyword evidence="4" id="KW-0378">Hydrolase</keyword>
<organism evidence="4 5">
    <name type="scientific">Artemisia annua</name>
    <name type="common">Sweet wormwood</name>
    <dbReference type="NCBI Taxonomy" id="35608"/>
    <lineage>
        <taxon>Eukaryota</taxon>
        <taxon>Viridiplantae</taxon>
        <taxon>Streptophyta</taxon>
        <taxon>Embryophyta</taxon>
        <taxon>Tracheophyta</taxon>
        <taxon>Spermatophyta</taxon>
        <taxon>Magnoliopsida</taxon>
        <taxon>eudicotyledons</taxon>
        <taxon>Gunneridae</taxon>
        <taxon>Pentapetalae</taxon>
        <taxon>asterids</taxon>
        <taxon>campanulids</taxon>
        <taxon>Asterales</taxon>
        <taxon>Asteraceae</taxon>
        <taxon>Asteroideae</taxon>
        <taxon>Anthemideae</taxon>
        <taxon>Artemisiinae</taxon>
        <taxon>Artemisia</taxon>
    </lineage>
</organism>
<feature type="region of interest" description="Disordered" evidence="1">
    <location>
        <begin position="239"/>
        <end position="268"/>
    </location>
</feature>
<keyword evidence="2" id="KW-0812">Transmembrane</keyword>
<keyword evidence="2" id="KW-1133">Transmembrane helix</keyword>
<dbReference type="InterPro" id="IPR012675">
    <property type="entry name" value="Beta-grasp_dom_sf"/>
</dbReference>
<feature type="transmembrane region" description="Helical" evidence="2">
    <location>
        <begin position="188"/>
        <end position="209"/>
    </location>
</feature>
<accession>A0A2U1PWM3</accession>
<dbReference type="SUPFAM" id="SSF81271">
    <property type="entry name" value="TGS-like"/>
    <property type="match status" value="1"/>
</dbReference>
<protein>
    <submittedName>
        <fullName evidence="4">P-loop containing nucleoside triphosphate hydrolases superfamily protein</fullName>
    </submittedName>
</protein>
<evidence type="ECO:0000256" key="1">
    <source>
        <dbReference type="SAM" id="MobiDB-lite"/>
    </source>
</evidence>
<gene>
    <name evidence="4" type="ORF">CTI12_AA097820</name>
</gene>
<feature type="domain" description="TGS" evidence="3">
    <location>
        <begin position="141"/>
        <end position="183"/>
    </location>
</feature>
<dbReference type="GO" id="GO:0005525">
    <property type="term" value="F:GTP binding"/>
    <property type="evidence" value="ECO:0007669"/>
    <property type="project" value="InterPro"/>
</dbReference>
<dbReference type="Gene3D" id="3.10.20.30">
    <property type="match status" value="1"/>
</dbReference>
<dbReference type="Pfam" id="PF02824">
    <property type="entry name" value="TGS"/>
    <property type="match status" value="1"/>
</dbReference>
<keyword evidence="5" id="KW-1185">Reference proteome</keyword>
<proteinExistence type="predicted"/>
<dbReference type="InterPro" id="IPR045001">
    <property type="entry name" value="DRG"/>
</dbReference>
<evidence type="ECO:0000259" key="3">
    <source>
        <dbReference type="Pfam" id="PF02824"/>
    </source>
</evidence>
<dbReference type="AlphaFoldDB" id="A0A2U1PWM3"/>
<dbReference type="InterPro" id="IPR004095">
    <property type="entry name" value="TGS"/>
</dbReference>
<dbReference type="GO" id="GO:0003924">
    <property type="term" value="F:GTPase activity"/>
    <property type="evidence" value="ECO:0007669"/>
    <property type="project" value="InterPro"/>
</dbReference>
<dbReference type="STRING" id="35608.A0A2U1PWM3"/>
<sequence length="268" mass="30437">MTRPRPGYYSQYPAMSGQDPAIPAMVKLFPAKIRLCPAKTRLFRPWSSYFRPKSGYVRPRPGYSGHGQAISGQYPALSGHDPDIPAMTRLFPAMSRIFRPRSGYYGQYPAMSGHDPNRSPLQNELNLDRLLAKMWEAMGLVRVYTKPQGQQPDFSDPVVLSTDRGGCSVEDFCNQIHRSLGRKSNMSWYGAQVQGIPLSIVALVMFFRMRMLFRSSRKRYDCNTAMINTRGYKVGCREKESEGRGRFKTHTTGPDRIADRVKKAPLKN</sequence>
<evidence type="ECO:0000256" key="2">
    <source>
        <dbReference type="SAM" id="Phobius"/>
    </source>
</evidence>
<evidence type="ECO:0000313" key="4">
    <source>
        <dbReference type="EMBL" id="PWA90174.1"/>
    </source>
</evidence>
<dbReference type="InterPro" id="IPR012676">
    <property type="entry name" value="TGS-like"/>
</dbReference>
<dbReference type="Proteomes" id="UP000245207">
    <property type="component" value="Unassembled WGS sequence"/>
</dbReference>
<reference evidence="4 5" key="1">
    <citation type="journal article" date="2018" name="Mol. Plant">
        <title>The genome of Artemisia annua provides insight into the evolution of Asteraceae family and artemisinin biosynthesis.</title>
        <authorList>
            <person name="Shen Q."/>
            <person name="Zhang L."/>
            <person name="Liao Z."/>
            <person name="Wang S."/>
            <person name="Yan T."/>
            <person name="Shi P."/>
            <person name="Liu M."/>
            <person name="Fu X."/>
            <person name="Pan Q."/>
            <person name="Wang Y."/>
            <person name="Lv Z."/>
            <person name="Lu X."/>
            <person name="Zhang F."/>
            <person name="Jiang W."/>
            <person name="Ma Y."/>
            <person name="Chen M."/>
            <person name="Hao X."/>
            <person name="Li L."/>
            <person name="Tang Y."/>
            <person name="Lv G."/>
            <person name="Zhou Y."/>
            <person name="Sun X."/>
            <person name="Brodelius P.E."/>
            <person name="Rose J.K.C."/>
            <person name="Tang K."/>
        </authorList>
    </citation>
    <scope>NUCLEOTIDE SEQUENCE [LARGE SCALE GENOMIC DNA]</scope>
    <source>
        <strain evidence="5">cv. Huhao1</strain>
        <tissue evidence="4">Leaf</tissue>
    </source>
</reference>
<comment type="caution">
    <text evidence="4">The sequence shown here is derived from an EMBL/GenBank/DDBJ whole genome shotgun (WGS) entry which is preliminary data.</text>
</comment>
<evidence type="ECO:0000313" key="5">
    <source>
        <dbReference type="Proteomes" id="UP000245207"/>
    </source>
</evidence>
<dbReference type="EMBL" id="PKPP01000651">
    <property type="protein sequence ID" value="PWA90174.1"/>
    <property type="molecule type" value="Genomic_DNA"/>
</dbReference>
<name>A0A2U1PWM3_ARTAN</name>